<dbReference type="AlphaFoldDB" id="A0A0J8X1E6"/>
<protein>
    <submittedName>
        <fullName evidence="3">Uncharacterized protein</fullName>
    </submittedName>
</protein>
<feature type="transmembrane region" description="Helical" evidence="2">
    <location>
        <begin position="6"/>
        <end position="21"/>
    </location>
</feature>
<feature type="compositionally biased region" description="Basic and acidic residues" evidence="1">
    <location>
        <begin position="97"/>
        <end position="108"/>
    </location>
</feature>
<dbReference type="EMBL" id="LFOD01000004">
    <property type="protein sequence ID" value="KMV19239.1"/>
    <property type="molecule type" value="Genomic_DNA"/>
</dbReference>
<feature type="transmembrane region" description="Helical" evidence="2">
    <location>
        <begin position="58"/>
        <end position="76"/>
    </location>
</feature>
<reference evidence="3 4" key="1">
    <citation type="submission" date="2015-06" db="EMBL/GenBank/DDBJ databases">
        <title>Genome sequence of Mycobacterium conceptionense strain MLE.</title>
        <authorList>
            <person name="Greninger A.L."/>
            <person name="Cunningham G."/>
            <person name="Chiu C.Y."/>
            <person name="Miller S."/>
        </authorList>
    </citation>
    <scope>NUCLEOTIDE SEQUENCE [LARGE SCALE GENOMIC DNA]</scope>
    <source>
        <strain evidence="3 4">MLE</strain>
    </source>
</reference>
<proteinExistence type="predicted"/>
<comment type="caution">
    <text evidence="3">The sequence shown here is derived from an EMBL/GenBank/DDBJ whole genome shotgun (WGS) entry which is preliminary data.</text>
</comment>
<sequence length="115" mass="13226">MSSTIAVLVAVAGLLAWRWQLRRNPNWATNDDARFYVSSGTWSAIIALYWFLQSQLTVHWVWQIWPVLAIASLILLRRGSDSLAVRQDQFTPLPPAPRRDGRGSDRLLTHRAHHR</sequence>
<keyword evidence="2" id="KW-0472">Membrane</keyword>
<dbReference type="RefSeq" id="WP_019343983.1">
    <property type="nucleotide sequence ID" value="NZ_AGSZ01000101.1"/>
</dbReference>
<evidence type="ECO:0000313" key="3">
    <source>
        <dbReference type="EMBL" id="KMV19239.1"/>
    </source>
</evidence>
<gene>
    <name evidence="3" type="ORF">ACT17_07295</name>
</gene>
<dbReference type="Proteomes" id="UP000037594">
    <property type="component" value="Unassembled WGS sequence"/>
</dbReference>
<keyword evidence="2" id="KW-1133">Transmembrane helix</keyword>
<evidence type="ECO:0000313" key="4">
    <source>
        <dbReference type="Proteomes" id="UP000037594"/>
    </source>
</evidence>
<keyword evidence="2" id="KW-0812">Transmembrane</keyword>
<name>A0A0J8X1E6_9MYCO</name>
<feature type="transmembrane region" description="Helical" evidence="2">
    <location>
        <begin position="33"/>
        <end position="52"/>
    </location>
</feature>
<feature type="region of interest" description="Disordered" evidence="1">
    <location>
        <begin position="88"/>
        <end position="115"/>
    </location>
</feature>
<accession>A0A0J8X1E6</accession>
<dbReference type="PATRIC" id="fig|451644.5.peg.1501"/>
<evidence type="ECO:0000256" key="1">
    <source>
        <dbReference type="SAM" id="MobiDB-lite"/>
    </source>
</evidence>
<organism evidence="3 4">
    <name type="scientific">Mycolicibacterium conceptionense</name>
    <dbReference type="NCBI Taxonomy" id="451644"/>
    <lineage>
        <taxon>Bacteria</taxon>
        <taxon>Bacillati</taxon>
        <taxon>Actinomycetota</taxon>
        <taxon>Actinomycetes</taxon>
        <taxon>Mycobacteriales</taxon>
        <taxon>Mycobacteriaceae</taxon>
        <taxon>Mycolicibacterium</taxon>
    </lineage>
</organism>
<dbReference type="OrthoDB" id="4734090at2"/>
<evidence type="ECO:0000256" key="2">
    <source>
        <dbReference type="SAM" id="Phobius"/>
    </source>
</evidence>